<dbReference type="Pfam" id="PF01663">
    <property type="entry name" value="Phosphodiest"/>
    <property type="match status" value="1"/>
</dbReference>
<dbReference type="GO" id="GO:0016787">
    <property type="term" value="F:hydrolase activity"/>
    <property type="evidence" value="ECO:0007669"/>
    <property type="project" value="UniProtKB-ARBA"/>
</dbReference>
<proteinExistence type="predicted"/>
<gene>
    <name evidence="1" type="ORF">BCF44_110383</name>
</gene>
<dbReference type="PANTHER" id="PTHR10151">
    <property type="entry name" value="ECTONUCLEOTIDE PYROPHOSPHATASE/PHOSPHODIESTERASE"/>
    <property type="match status" value="1"/>
</dbReference>
<dbReference type="SUPFAM" id="SSF53649">
    <property type="entry name" value="Alkaline phosphatase-like"/>
    <property type="match status" value="1"/>
</dbReference>
<evidence type="ECO:0000313" key="2">
    <source>
        <dbReference type="Proteomes" id="UP000256269"/>
    </source>
</evidence>
<dbReference type="InterPro" id="IPR017850">
    <property type="entry name" value="Alkaline_phosphatase_core_sf"/>
</dbReference>
<dbReference type="Proteomes" id="UP000256269">
    <property type="component" value="Unassembled WGS sequence"/>
</dbReference>
<name>A0A3E0HEP9_9PSEU</name>
<dbReference type="RefSeq" id="WP_246015702.1">
    <property type="nucleotide sequence ID" value="NZ_CP144375.1"/>
</dbReference>
<evidence type="ECO:0000313" key="1">
    <source>
        <dbReference type="EMBL" id="REH42881.1"/>
    </source>
</evidence>
<keyword evidence="2" id="KW-1185">Reference proteome</keyword>
<dbReference type="EMBL" id="QUNO01000010">
    <property type="protein sequence ID" value="REH42881.1"/>
    <property type="molecule type" value="Genomic_DNA"/>
</dbReference>
<dbReference type="AlphaFoldDB" id="A0A3E0HEP9"/>
<accession>A0A3E0HEP9</accession>
<organism evidence="1 2">
    <name type="scientific">Kutzneria buriramensis</name>
    <dbReference type="NCBI Taxonomy" id="1045776"/>
    <lineage>
        <taxon>Bacteria</taxon>
        <taxon>Bacillati</taxon>
        <taxon>Actinomycetota</taxon>
        <taxon>Actinomycetes</taxon>
        <taxon>Pseudonocardiales</taxon>
        <taxon>Pseudonocardiaceae</taxon>
        <taxon>Kutzneria</taxon>
    </lineage>
</organism>
<reference evidence="1 2" key="1">
    <citation type="submission" date="2018-08" db="EMBL/GenBank/DDBJ databases">
        <title>Genomic Encyclopedia of Archaeal and Bacterial Type Strains, Phase II (KMG-II): from individual species to whole genera.</title>
        <authorList>
            <person name="Goeker M."/>
        </authorList>
    </citation>
    <scope>NUCLEOTIDE SEQUENCE [LARGE SCALE GENOMIC DNA]</scope>
    <source>
        <strain evidence="1 2">DSM 45791</strain>
    </source>
</reference>
<protein>
    <submittedName>
        <fullName evidence="1">Type I phosphodiesterase/nucleotide pyrophosphatase</fullName>
    </submittedName>
</protein>
<dbReference type="InterPro" id="IPR002591">
    <property type="entry name" value="Phosphodiest/P_Trfase"/>
</dbReference>
<comment type="caution">
    <text evidence="1">The sequence shown here is derived from an EMBL/GenBank/DDBJ whole genome shotgun (WGS) entry which is preliminary data.</text>
</comment>
<dbReference type="PANTHER" id="PTHR10151:SF120">
    <property type="entry name" value="BIS(5'-ADENOSYL)-TRIPHOSPHATASE"/>
    <property type="match status" value="1"/>
</dbReference>
<dbReference type="Gene3D" id="3.40.720.10">
    <property type="entry name" value="Alkaline Phosphatase, subunit A"/>
    <property type="match status" value="1"/>
</dbReference>
<sequence>MADTILPRYGERSLCEVTPSLFAALGAAGFDNVLGVDTASSVCLLVIDGLGWELLKSHAQDAPFLTSHAAGKEPLTAGFPSTTATSLASLGTGLTSGQHGIVGYSFAAPDLLHALPWRVDGVDARETLVPEEIQPLPTVFERSGMEVTIAAPVLQNGSGLTRSVLRGGTFRPVFALGDLAAMALSNNGFCYAYHGELDTVGHLYGPGSLAWRLQLNHVDRLVESIATALPQGSLLAVTADHGMVTMTSTVDADTEPALQQGVRLLGGEPRVRHVYTEPGATDDVLASWREVLGSNALVVRREYAIEEGWFGPVSDRVLPRIGDVLAVALGEFAITRTVAESRESTFAGVHGSLTPAEMLVPFLTFAG</sequence>